<dbReference type="AlphaFoldDB" id="A0A0F5IUY4"/>
<sequence>MIHLSHTIDILTGGTYTGNNSWNKKHSDIDNCFKIYQITEGKLFLSDENEEYLLESGNLYFINGSKLAAQQCRHSFSTNWLHFIPKDLVIHHSLLSMPLVVNFTGIMDLVSNSLANIEVLVSGEPASYKDYFLESLRMQAGIQSMIVSLLEKYPWTSPQEIYSIRMIEPAILYIKEHFTEPVRLKELADCCNISPNYFHRIFTKALKTTPANYISLLRMNTALPLLLNNEYSIKEIAYQLGFYDDAYFSRVFKNHYGITPGEYRKKRKELLF</sequence>
<accession>A0A0F5IUY4</accession>
<protein>
    <recommendedName>
        <fullName evidence="4">HTH araC/xylS-type domain-containing protein</fullName>
    </recommendedName>
</protein>
<dbReference type="PRINTS" id="PR00032">
    <property type="entry name" value="HTHARAC"/>
</dbReference>
<evidence type="ECO:0000313" key="6">
    <source>
        <dbReference type="Proteomes" id="UP000033035"/>
    </source>
</evidence>
<dbReference type="SMART" id="SM00342">
    <property type="entry name" value="HTH_ARAC"/>
    <property type="match status" value="1"/>
</dbReference>
<dbReference type="GO" id="GO:0043565">
    <property type="term" value="F:sequence-specific DNA binding"/>
    <property type="evidence" value="ECO:0007669"/>
    <property type="project" value="InterPro"/>
</dbReference>
<evidence type="ECO:0000313" key="5">
    <source>
        <dbReference type="EMBL" id="KKB49328.1"/>
    </source>
</evidence>
<dbReference type="PANTHER" id="PTHR43280:SF28">
    <property type="entry name" value="HTH-TYPE TRANSCRIPTIONAL ACTIVATOR RHAS"/>
    <property type="match status" value="1"/>
</dbReference>
<dbReference type="PANTHER" id="PTHR43280">
    <property type="entry name" value="ARAC-FAMILY TRANSCRIPTIONAL REGULATOR"/>
    <property type="match status" value="1"/>
</dbReference>
<keyword evidence="3" id="KW-0804">Transcription</keyword>
<dbReference type="GO" id="GO:0003700">
    <property type="term" value="F:DNA-binding transcription factor activity"/>
    <property type="evidence" value="ECO:0007669"/>
    <property type="project" value="InterPro"/>
</dbReference>
<organism evidence="5 6">
    <name type="scientific">Parabacteroides gordonii MS-1 = DSM 23371</name>
    <dbReference type="NCBI Taxonomy" id="1203610"/>
    <lineage>
        <taxon>Bacteria</taxon>
        <taxon>Pseudomonadati</taxon>
        <taxon>Bacteroidota</taxon>
        <taxon>Bacteroidia</taxon>
        <taxon>Bacteroidales</taxon>
        <taxon>Tannerellaceae</taxon>
        <taxon>Parabacteroides</taxon>
    </lineage>
</organism>
<name>A0A0F5IUY4_9BACT</name>
<keyword evidence="6" id="KW-1185">Reference proteome</keyword>
<dbReference type="RefSeq" id="WP_052349888.1">
    <property type="nucleotide sequence ID" value="NZ_KE386763.1"/>
</dbReference>
<dbReference type="Pfam" id="PF12833">
    <property type="entry name" value="HTH_18"/>
    <property type="match status" value="1"/>
</dbReference>
<keyword evidence="2" id="KW-0238">DNA-binding</keyword>
<dbReference type="InterPro" id="IPR018062">
    <property type="entry name" value="HTH_AraC-typ_CS"/>
</dbReference>
<evidence type="ECO:0000256" key="1">
    <source>
        <dbReference type="ARBA" id="ARBA00023015"/>
    </source>
</evidence>
<feature type="domain" description="HTH araC/xylS-type" evidence="4">
    <location>
        <begin position="168"/>
        <end position="266"/>
    </location>
</feature>
<dbReference type="HOGENOM" id="CLU_000445_88_6_10"/>
<dbReference type="STRING" id="1203610.HMPREF1536_04392"/>
<dbReference type="PROSITE" id="PS00041">
    <property type="entry name" value="HTH_ARAC_FAMILY_1"/>
    <property type="match status" value="1"/>
</dbReference>
<dbReference type="InterPro" id="IPR009057">
    <property type="entry name" value="Homeodomain-like_sf"/>
</dbReference>
<dbReference type="PROSITE" id="PS01124">
    <property type="entry name" value="HTH_ARAC_FAMILY_2"/>
    <property type="match status" value="1"/>
</dbReference>
<proteinExistence type="predicted"/>
<evidence type="ECO:0000256" key="3">
    <source>
        <dbReference type="ARBA" id="ARBA00023163"/>
    </source>
</evidence>
<dbReference type="SUPFAM" id="SSF46689">
    <property type="entry name" value="Homeodomain-like"/>
    <property type="match status" value="2"/>
</dbReference>
<dbReference type="EMBL" id="AQHW01000025">
    <property type="protein sequence ID" value="KKB49328.1"/>
    <property type="molecule type" value="Genomic_DNA"/>
</dbReference>
<keyword evidence="1" id="KW-0805">Transcription regulation</keyword>
<dbReference type="InterPro" id="IPR020449">
    <property type="entry name" value="Tscrpt_reg_AraC-type_HTH"/>
</dbReference>
<dbReference type="Proteomes" id="UP000033035">
    <property type="component" value="Unassembled WGS sequence"/>
</dbReference>
<gene>
    <name evidence="5" type="ORF">HMPREF1536_04392</name>
</gene>
<dbReference type="InterPro" id="IPR018060">
    <property type="entry name" value="HTH_AraC"/>
</dbReference>
<dbReference type="PATRIC" id="fig|1203610.3.peg.4473"/>
<reference evidence="5 6" key="1">
    <citation type="submission" date="2013-04" db="EMBL/GenBank/DDBJ databases">
        <title>The Genome Sequence of Parabacteroides gordonii DSM 23371.</title>
        <authorList>
            <consortium name="The Broad Institute Genomics Platform"/>
            <person name="Earl A."/>
            <person name="Ward D."/>
            <person name="Feldgarden M."/>
            <person name="Gevers D."/>
            <person name="Martens E."/>
            <person name="Sakamoto M."/>
            <person name="Benno Y."/>
            <person name="Suzuki N."/>
            <person name="Matsunaga N."/>
            <person name="Koshihara K."/>
            <person name="Seki M."/>
            <person name="Komiya H."/>
            <person name="Walker B."/>
            <person name="Young S."/>
            <person name="Zeng Q."/>
            <person name="Gargeya S."/>
            <person name="Fitzgerald M."/>
            <person name="Haas B."/>
            <person name="Abouelleil A."/>
            <person name="Allen A.W."/>
            <person name="Alvarado L."/>
            <person name="Arachchi H.M."/>
            <person name="Berlin A.M."/>
            <person name="Chapman S.B."/>
            <person name="Gainer-Dewar J."/>
            <person name="Goldberg J."/>
            <person name="Griggs A."/>
            <person name="Gujja S."/>
            <person name="Hansen M."/>
            <person name="Howarth C."/>
            <person name="Imamovic A."/>
            <person name="Ireland A."/>
            <person name="Larimer J."/>
            <person name="McCowan C."/>
            <person name="Murphy C."/>
            <person name="Pearson M."/>
            <person name="Poon T.W."/>
            <person name="Priest M."/>
            <person name="Roberts A."/>
            <person name="Saif S."/>
            <person name="Shea T."/>
            <person name="Sisk P."/>
            <person name="Sykes S."/>
            <person name="Wortman J."/>
            <person name="Nusbaum C."/>
            <person name="Birren B."/>
        </authorList>
    </citation>
    <scope>NUCLEOTIDE SEQUENCE [LARGE SCALE GENOMIC DNA]</scope>
    <source>
        <strain evidence="5 6">MS-1</strain>
    </source>
</reference>
<dbReference type="Gene3D" id="1.10.10.60">
    <property type="entry name" value="Homeodomain-like"/>
    <property type="match status" value="2"/>
</dbReference>
<comment type="caution">
    <text evidence="5">The sequence shown here is derived from an EMBL/GenBank/DDBJ whole genome shotgun (WGS) entry which is preliminary data.</text>
</comment>
<evidence type="ECO:0000259" key="4">
    <source>
        <dbReference type="PROSITE" id="PS01124"/>
    </source>
</evidence>
<evidence type="ECO:0000256" key="2">
    <source>
        <dbReference type="ARBA" id="ARBA00023125"/>
    </source>
</evidence>